<dbReference type="Proteomes" id="UP001295684">
    <property type="component" value="Unassembled WGS sequence"/>
</dbReference>
<evidence type="ECO:0000313" key="1">
    <source>
        <dbReference type="EMBL" id="CAI2386804.1"/>
    </source>
</evidence>
<sequence length="140" mass="15800">MNQNLINFFLERKLSEYYIPSSCHNRPREVRLLIIGPYPGLFLLAASGKNKSLDRADLGDSFCSGQATTKPVKENSLDSHTSGCEVINDEKKSVSVLNSSSTFWAKLRKMFKRRHLMNTSRSIRAAIPLVYVHVLDLVLS</sequence>
<evidence type="ECO:0000313" key="2">
    <source>
        <dbReference type="Proteomes" id="UP001295684"/>
    </source>
</evidence>
<organism evidence="1 2">
    <name type="scientific">Euplotes crassus</name>
    <dbReference type="NCBI Taxonomy" id="5936"/>
    <lineage>
        <taxon>Eukaryota</taxon>
        <taxon>Sar</taxon>
        <taxon>Alveolata</taxon>
        <taxon>Ciliophora</taxon>
        <taxon>Intramacronucleata</taxon>
        <taxon>Spirotrichea</taxon>
        <taxon>Hypotrichia</taxon>
        <taxon>Euplotida</taxon>
        <taxon>Euplotidae</taxon>
        <taxon>Moneuplotes</taxon>
    </lineage>
</organism>
<reference evidence="1" key="1">
    <citation type="submission" date="2023-07" db="EMBL/GenBank/DDBJ databases">
        <authorList>
            <consortium name="AG Swart"/>
            <person name="Singh M."/>
            <person name="Singh A."/>
            <person name="Seah K."/>
            <person name="Emmerich C."/>
        </authorList>
    </citation>
    <scope>NUCLEOTIDE SEQUENCE</scope>
    <source>
        <strain evidence="1">DP1</strain>
    </source>
</reference>
<proteinExistence type="predicted"/>
<gene>
    <name evidence="1" type="ORF">ECRASSUSDP1_LOCUS28428</name>
</gene>
<keyword evidence="2" id="KW-1185">Reference proteome</keyword>
<protein>
    <submittedName>
        <fullName evidence="1">Uncharacterized protein</fullName>
    </submittedName>
</protein>
<name>A0AAD1Y959_EUPCR</name>
<dbReference type="AlphaFoldDB" id="A0AAD1Y959"/>
<dbReference type="EMBL" id="CAMPGE010029339">
    <property type="protein sequence ID" value="CAI2386804.1"/>
    <property type="molecule type" value="Genomic_DNA"/>
</dbReference>
<accession>A0AAD1Y959</accession>
<comment type="caution">
    <text evidence="1">The sequence shown here is derived from an EMBL/GenBank/DDBJ whole genome shotgun (WGS) entry which is preliminary data.</text>
</comment>